<name>A0A974CBY1_XENLA</name>
<gene>
    <name evidence="1" type="ORF">XELAEV_18037339mg</name>
</gene>
<proteinExistence type="predicted"/>
<dbReference type="AlphaFoldDB" id="A0A974CBY1"/>
<dbReference type="EMBL" id="CM004479">
    <property type="protein sequence ID" value="OCT70420.1"/>
    <property type="molecule type" value="Genomic_DNA"/>
</dbReference>
<sequence length="151" mass="17195">MFRAKPFEKSVTRRAPILGNLLASSVVQSKGNVKTWLHNDGTYKCSMNRCVTCERILVSTEFVSDKTRKPFKIRNFINCNSKCVVRLRNCSKCGIQYVSCTSRRLKDRMREHINQIVSGSNTTVVSRHFLECGGGDITYLKIQGIEKLELT</sequence>
<evidence type="ECO:0000313" key="1">
    <source>
        <dbReference type="EMBL" id="OCT70420.1"/>
    </source>
</evidence>
<accession>A0A974CBY1</accession>
<evidence type="ECO:0000313" key="2">
    <source>
        <dbReference type="Proteomes" id="UP000694892"/>
    </source>
</evidence>
<protein>
    <submittedName>
        <fullName evidence="1">Uncharacterized protein</fullName>
    </submittedName>
</protein>
<organism evidence="1 2">
    <name type="scientific">Xenopus laevis</name>
    <name type="common">African clawed frog</name>
    <dbReference type="NCBI Taxonomy" id="8355"/>
    <lineage>
        <taxon>Eukaryota</taxon>
        <taxon>Metazoa</taxon>
        <taxon>Chordata</taxon>
        <taxon>Craniata</taxon>
        <taxon>Vertebrata</taxon>
        <taxon>Euteleostomi</taxon>
        <taxon>Amphibia</taxon>
        <taxon>Batrachia</taxon>
        <taxon>Anura</taxon>
        <taxon>Pipoidea</taxon>
        <taxon>Pipidae</taxon>
        <taxon>Xenopodinae</taxon>
        <taxon>Xenopus</taxon>
        <taxon>Xenopus</taxon>
    </lineage>
</organism>
<dbReference type="Proteomes" id="UP000694892">
    <property type="component" value="Chromosome 7S"/>
</dbReference>
<reference evidence="2" key="1">
    <citation type="journal article" date="2016" name="Nature">
        <title>Genome evolution in the allotetraploid frog Xenopus laevis.</title>
        <authorList>
            <person name="Session A.M."/>
            <person name="Uno Y."/>
            <person name="Kwon T."/>
            <person name="Chapman J.A."/>
            <person name="Toyoda A."/>
            <person name="Takahashi S."/>
            <person name="Fukui A."/>
            <person name="Hikosaka A."/>
            <person name="Suzuki A."/>
            <person name="Kondo M."/>
            <person name="van Heeringen S.J."/>
            <person name="Quigley I."/>
            <person name="Heinz S."/>
            <person name="Ogino H."/>
            <person name="Ochi H."/>
            <person name="Hellsten U."/>
            <person name="Lyons J.B."/>
            <person name="Simakov O."/>
            <person name="Putnam N."/>
            <person name="Stites J."/>
            <person name="Kuroki Y."/>
            <person name="Tanaka T."/>
            <person name="Michiue T."/>
            <person name="Watanabe M."/>
            <person name="Bogdanovic O."/>
            <person name="Lister R."/>
            <person name="Georgiou G."/>
            <person name="Paranjpe S.S."/>
            <person name="van Kruijsbergen I."/>
            <person name="Shu S."/>
            <person name="Carlson J."/>
            <person name="Kinoshita T."/>
            <person name="Ohta Y."/>
            <person name="Mawaribuchi S."/>
            <person name="Jenkins J."/>
            <person name="Grimwood J."/>
            <person name="Schmutz J."/>
            <person name="Mitros T."/>
            <person name="Mozaffari S.V."/>
            <person name="Suzuki Y."/>
            <person name="Haramoto Y."/>
            <person name="Yamamoto T.S."/>
            <person name="Takagi C."/>
            <person name="Heald R."/>
            <person name="Miller K."/>
            <person name="Haudenschild C."/>
            <person name="Kitzman J."/>
            <person name="Nakayama T."/>
            <person name="Izutsu Y."/>
            <person name="Robert J."/>
            <person name="Fortriede J."/>
            <person name="Burns K."/>
            <person name="Lotay V."/>
            <person name="Karimi K."/>
            <person name="Yasuoka Y."/>
            <person name="Dichmann D.S."/>
            <person name="Flajnik M.F."/>
            <person name="Houston D.W."/>
            <person name="Shendure J."/>
            <person name="DuPasquier L."/>
            <person name="Vize P.D."/>
            <person name="Zorn A.M."/>
            <person name="Ito M."/>
            <person name="Marcotte E.M."/>
            <person name="Wallingford J.B."/>
            <person name="Ito Y."/>
            <person name="Asashima M."/>
            <person name="Ueno N."/>
            <person name="Matsuda Y."/>
            <person name="Veenstra G.J."/>
            <person name="Fujiyama A."/>
            <person name="Harland R.M."/>
            <person name="Taira M."/>
            <person name="Rokhsar D.S."/>
        </authorList>
    </citation>
    <scope>NUCLEOTIDE SEQUENCE [LARGE SCALE GENOMIC DNA]</scope>
    <source>
        <strain evidence="2">J</strain>
    </source>
</reference>